<accession>A0A7U4P6M6</accession>
<protein>
    <submittedName>
        <fullName evidence="1">Uncharacterized protein</fullName>
    </submittedName>
</protein>
<gene>
    <name evidence="1" type="ORF">I6G56_03255</name>
</gene>
<dbReference type="AlphaFoldDB" id="A0A7U4P6M6"/>
<dbReference type="EMBL" id="CP065686">
    <property type="protein sequence ID" value="QPS44140.1"/>
    <property type="molecule type" value="Genomic_DNA"/>
</dbReference>
<organism evidence="1 2">
    <name type="scientific">Burkholderia humptydooensis</name>
    <dbReference type="NCBI Taxonomy" id="430531"/>
    <lineage>
        <taxon>Bacteria</taxon>
        <taxon>Pseudomonadati</taxon>
        <taxon>Pseudomonadota</taxon>
        <taxon>Betaproteobacteria</taxon>
        <taxon>Burkholderiales</taxon>
        <taxon>Burkholderiaceae</taxon>
        <taxon>Burkholderia</taxon>
        <taxon>pseudomallei group</taxon>
    </lineage>
</organism>
<name>A0A7U4P6M6_9BURK</name>
<evidence type="ECO:0000313" key="1">
    <source>
        <dbReference type="EMBL" id="QPS44140.1"/>
    </source>
</evidence>
<reference evidence="1 2" key="1">
    <citation type="submission" date="2020-12" db="EMBL/GenBank/DDBJ databases">
        <title>FDA dAtabase for Regulatory Grade micrObial Sequences (FDA-ARGOS): Supporting development and validation of Infectious Disease Dx tests.</title>
        <authorList>
            <person name="Nelson B."/>
            <person name="Plummer A."/>
            <person name="Tallon L."/>
            <person name="Sadzewicz L."/>
            <person name="Zhao X."/>
            <person name="Boylan J."/>
            <person name="Ott S."/>
            <person name="Bowen H."/>
            <person name="Vavikolanu K."/>
            <person name="Mehta A."/>
            <person name="Aluvathingal J."/>
            <person name="Nadendla S."/>
            <person name="Myers T."/>
            <person name="Yan Y."/>
            <person name="Sichtig H."/>
        </authorList>
    </citation>
    <scope>NUCLEOTIDE SEQUENCE [LARGE SCALE GENOMIC DNA]</scope>
    <source>
        <strain evidence="1 2">FDAARGOS_899</strain>
    </source>
</reference>
<dbReference type="KEGG" id="bhg:I6G56_03255"/>
<dbReference type="Proteomes" id="UP000594943">
    <property type="component" value="Chromosome 1"/>
</dbReference>
<proteinExistence type="predicted"/>
<dbReference type="RefSeq" id="WP_041861773.1">
    <property type="nucleotide sequence ID" value="NZ_CM003626.1"/>
</dbReference>
<sequence>MAAMLMMSAMQRVAARRACAAFGAAAMLAAAPAIAARAAAPAPELDAVLLHESMTVSADGVTRTVTYRERMVRRDGHVWIERVLPAGAKRAEAGDAHAHAGHKHFDFDAAARHVTNDGGKIGVEYVDAAQRTVVAVPPAEYETTGFDGSWDNAFYITPPSQLKRLAAKSKPGPAPGTRWYEQTVGAPRAQGVNRILWSDALQAPLVVEYRSADGHASRKLTLTPAPRAKAPPWRQLQSYARKEYADYLD</sequence>
<accession>A0A7T2WYK4</accession>
<evidence type="ECO:0000313" key="2">
    <source>
        <dbReference type="Proteomes" id="UP000594943"/>
    </source>
</evidence>